<feature type="region of interest" description="Disordered" evidence="1">
    <location>
        <begin position="1"/>
        <end position="38"/>
    </location>
</feature>
<comment type="caution">
    <text evidence="2">The sequence shown here is derived from an EMBL/GenBank/DDBJ whole genome shotgun (WGS) entry which is preliminary data.</text>
</comment>
<protein>
    <submittedName>
        <fullName evidence="2">Uncharacterized protein</fullName>
    </submittedName>
</protein>
<evidence type="ECO:0000313" key="3">
    <source>
        <dbReference type="Proteomes" id="UP001190700"/>
    </source>
</evidence>
<organism evidence="2 3">
    <name type="scientific">Cymbomonas tetramitiformis</name>
    <dbReference type="NCBI Taxonomy" id="36881"/>
    <lineage>
        <taxon>Eukaryota</taxon>
        <taxon>Viridiplantae</taxon>
        <taxon>Chlorophyta</taxon>
        <taxon>Pyramimonadophyceae</taxon>
        <taxon>Pyramimonadales</taxon>
        <taxon>Pyramimonadaceae</taxon>
        <taxon>Cymbomonas</taxon>
    </lineage>
</organism>
<accession>A0AAE0FLJ9</accession>
<evidence type="ECO:0000256" key="1">
    <source>
        <dbReference type="SAM" id="MobiDB-lite"/>
    </source>
</evidence>
<evidence type="ECO:0000313" key="2">
    <source>
        <dbReference type="EMBL" id="KAK3261954.1"/>
    </source>
</evidence>
<dbReference type="EMBL" id="LGRX02016544">
    <property type="protein sequence ID" value="KAK3261954.1"/>
    <property type="molecule type" value="Genomic_DNA"/>
</dbReference>
<dbReference type="AlphaFoldDB" id="A0AAE0FLJ9"/>
<proteinExistence type="predicted"/>
<dbReference type="Proteomes" id="UP001190700">
    <property type="component" value="Unassembled WGS sequence"/>
</dbReference>
<sequence length="78" mass="7726">VSGRAVSRVSESPGQPVSESPVSASGFRVTGSPGLAKSPRVAEAAESSGAAGLRVVGFPGLRVYGPPGFWVSESPSLG</sequence>
<feature type="non-terminal residue" evidence="2">
    <location>
        <position position="1"/>
    </location>
</feature>
<name>A0AAE0FLJ9_9CHLO</name>
<reference evidence="2 3" key="1">
    <citation type="journal article" date="2015" name="Genome Biol. Evol.">
        <title>Comparative Genomics of a Bacterivorous Green Alga Reveals Evolutionary Causalities and Consequences of Phago-Mixotrophic Mode of Nutrition.</title>
        <authorList>
            <person name="Burns J.A."/>
            <person name="Paasch A."/>
            <person name="Narechania A."/>
            <person name="Kim E."/>
        </authorList>
    </citation>
    <scope>NUCLEOTIDE SEQUENCE [LARGE SCALE GENOMIC DNA]</scope>
    <source>
        <strain evidence="2 3">PLY_AMNH</strain>
    </source>
</reference>
<feature type="compositionally biased region" description="Polar residues" evidence="1">
    <location>
        <begin position="9"/>
        <end position="23"/>
    </location>
</feature>
<gene>
    <name evidence="2" type="ORF">CYMTET_29170</name>
</gene>
<keyword evidence="3" id="KW-1185">Reference proteome</keyword>